<keyword evidence="3 4" id="KW-0732">Signal</keyword>
<sequence>MKKILKNVLAMVIFFASGHIAAAQITVSAAASLTNAFKEIAANFEEAHPEHHILLNFAGSGALLQQIAQGAPVDVFASADQATMDQAQEQGLLTEGSRKDFVQNTLVVITPVASVLKLTQLSDLQHKSVQRLAVSNPSSVPVGRYSKEALLTHQLWDVLSDKVINTQNVRQSLDYVARDEVDAGFVYATDAILMADKVKVQFTVPLVRAISYPLAITQDGDDKALSQQFVDYILSEDSQAVLTRYGFSQP</sequence>
<gene>
    <name evidence="5" type="primary">modA</name>
    <name evidence="5" type="ORF">TOI97_04755</name>
</gene>
<comment type="similarity">
    <text evidence="1">Belongs to the bacterial solute-binding protein ModA family.</text>
</comment>
<organism evidence="5 6">
    <name type="scientific">Denitrificimonas halotolerans</name>
    <dbReference type="NCBI Taxonomy" id="3098930"/>
    <lineage>
        <taxon>Bacteria</taxon>
        <taxon>Pseudomonadati</taxon>
        <taxon>Pseudomonadota</taxon>
        <taxon>Gammaproteobacteria</taxon>
        <taxon>Pseudomonadales</taxon>
        <taxon>Pseudomonadaceae</taxon>
        <taxon>Denitrificimonas</taxon>
    </lineage>
</organism>
<evidence type="ECO:0000256" key="1">
    <source>
        <dbReference type="ARBA" id="ARBA00009175"/>
    </source>
</evidence>
<dbReference type="Gene3D" id="3.40.190.10">
    <property type="entry name" value="Periplasmic binding protein-like II"/>
    <property type="match status" value="2"/>
</dbReference>
<reference evidence="5 6" key="1">
    <citation type="submission" date="2023-12" db="EMBL/GenBank/DDBJ databases">
        <title>Denitrificimonas halotolerans sp. nov.,a novel species isolated from landfill leachate.</title>
        <authorList>
            <person name="Wang S."/>
        </authorList>
    </citation>
    <scope>NUCLEOTIDE SEQUENCE [LARGE SCALE GENOMIC DNA]</scope>
    <source>
        <strain evidence="5 6">JX-1</strain>
    </source>
</reference>
<dbReference type="Proteomes" id="UP001294570">
    <property type="component" value="Unassembled WGS sequence"/>
</dbReference>
<dbReference type="InterPro" id="IPR005950">
    <property type="entry name" value="ModA"/>
</dbReference>
<dbReference type="PANTHER" id="PTHR30632">
    <property type="entry name" value="MOLYBDATE-BINDING PERIPLASMIC PROTEIN"/>
    <property type="match status" value="1"/>
</dbReference>
<dbReference type="SUPFAM" id="SSF53850">
    <property type="entry name" value="Periplasmic binding protein-like II"/>
    <property type="match status" value="1"/>
</dbReference>
<dbReference type="InterPro" id="IPR050682">
    <property type="entry name" value="ModA/WtpA"/>
</dbReference>
<feature type="chain" id="PRO_5046747319" evidence="4">
    <location>
        <begin position="22"/>
        <end position="250"/>
    </location>
</feature>
<feature type="signal peptide" evidence="4">
    <location>
        <begin position="1"/>
        <end position="21"/>
    </location>
</feature>
<dbReference type="PANTHER" id="PTHR30632:SF0">
    <property type="entry name" value="SULFATE-BINDING PROTEIN"/>
    <property type="match status" value="1"/>
</dbReference>
<evidence type="ECO:0000313" key="5">
    <source>
        <dbReference type="EMBL" id="MDY7218880.1"/>
    </source>
</evidence>
<evidence type="ECO:0000256" key="4">
    <source>
        <dbReference type="SAM" id="SignalP"/>
    </source>
</evidence>
<proteinExistence type="inferred from homology"/>
<comment type="caution">
    <text evidence="5">The sequence shown here is derived from an EMBL/GenBank/DDBJ whole genome shotgun (WGS) entry which is preliminary data.</text>
</comment>
<keyword evidence="2" id="KW-0479">Metal-binding</keyword>
<evidence type="ECO:0000256" key="2">
    <source>
        <dbReference type="ARBA" id="ARBA00022723"/>
    </source>
</evidence>
<keyword evidence="6" id="KW-1185">Reference proteome</keyword>
<protein>
    <submittedName>
        <fullName evidence="5">Molybdate ABC transporter substrate-binding protein</fullName>
    </submittedName>
</protein>
<dbReference type="RefSeq" id="WP_321552972.1">
    <property type="nucleotide sequence ID" value="NZ_JAXIVU010000004.1"/>
</dbReference>
<accession>A0ABU5GR76</accession>
<name>A0ABU5GR76_9GAMM</name>
<evidence type="ECO:0000256" key="3">
    <source>
        <dbReference type="ARBA" id="ARBA00022729"/>
    </source>
</evidence>
<dbReference type="Pfam" id="PF13531">
    <property type="entry name" value="SBP_bac_11"/>
    <property type="match status" value="1"/>
</dbReference>
<dbReference type="NCBIfam" id="TIGR01256">
    <property type="entry name" value="modA"/>
    <property type="match status" value="1"/>
</dbReference>
<dbReference type="EMBL" id="JAXIVU010000004">
    <property type="protein sequence ID" value="MDY7218880.1"/>
    <property type="molecule type" value="Genomic_DNA"/>
</dbReference>
<dbReference type="PIRSF" id="PIRSF004846">
    <property type="entry name" value="ModA"/>
    <property type="match status" value="1"/>
</dbReference>
<evidence type="ECO:0000313" key="6">
    <source>
        <dbReference type="Proteomes" id="UP001294570"/>
    </source>
</evidence>